<keyword evidence="5 9" id="KW-0520">NAD</keyword>
<keyword evidence="2" id="KW-0444">Lipid biosynthesis</keyword>
<dbReference type="Gene3D" id="3.40.50.720">
    <property type="entry name" value="NAD(P)-binding Rossmann-like Domain"/>
    <property type="match status" value="1"/>
</dbReference>
<evidence type="ECO:0000259" key="12">
    <source>
        <dbReference type="Pfam" id="PF07479"/>
    </source>
</evidence>
<evidence type="ECO:0000256" key="4">
    <source>
        <dbReference type="ARBA" id="ARBA00023002"/>
    </source>
</evidence>
<dbReference type="EC" id="1.1.1.94" evidence="10"/>
<dbReference type="InterPro" id="IPR008927">
    <property type="entry name" value="6-PGluconate_DH-like_C_sf"/>
</dbReference>
<evidence type="ECO:0000256" key="6">
    <source>
        <dbReference type="ARBA" id="ARBA00023098"/>
    </source>
</evidence>
<evidence type="ECO:0000256" key="2">
    <source>
        <dbReference type="ARBA" id="ARBA00022516"/>
    </source>
</evidence>
<feature type="domain" description="Glycerol-3-phosphate dehydrogenase NAD-dependent N-terminal" evidence="11">
    <location>
        <begin position="2"/>
        <end position="153"/>
    </location>
</feature>
<evidence type="ECO:0000256" key="1">
    <source>
        <dbReference type="ARBA" id="ARBA00011009"/>
    </source>
</evidence>
<keyword evidence="8" id="KW-1208">Phospholipid metabolism</keyword>
<dbReference type="InterPro" id="IPR006168">
    <property type="entry name" value="G3P_DH_NAD-dep"/>
</dbReference>
<keyword evidence="4 9" id="KW-0560">Oxidoreductase</keyword>
<comment type="caution">
    <text evidence="13">The sequence shown here is derived from an EMBL/GenBank/DDBJ whole genome shotgun (WGS) entry which is preliminary data.</text>
</comment>
<keyword evidence="14" id="KW-1185">Reference proteome</keyword>
<dbReference type="Proteomes" id="UP001477672">
    <property type="component" value="Unassembled WGS sequence"/>
</dbReference>
<accession>A0ABV1GFB8</accession>
<evidence type="ECO:0000313" key="13">
    <source>
        <dbReference type="EMBL" id="MEQ2520539.1"/>
    </source>
</evidence>
<evidence type="ECO:0000259" key="11">
    <source>
        <dbReference type="Pfam" id="PF01210"/>
    </source>
</evidence>
<evidence type="ECO:0000256" key="3">
    <source>
        <dbReference type="ARBA" id="ARBA00022857"/>
    </source>
</evidence>
<evidence type="ECO:0000256" key="9">
    <source>
        <dbReference type="RuleBase" id="RU000437"/>
    </source>
</evidence>
<gene>
    <name evidence="13" type="ORF">WMO24_08865</name>
</gene>
<evidence type="ECO:0000313" key="14">
    <source>
        <dbReference type="Proteomes" id="UP001477672"/>
    </source>
</evidence>
<dbReference type="Pfam" id="PF01210">
    <property type="entry name" value="NAD_Gly3P_dh_N"/>
    <property type="match status" value="1"/>
</dbReference>
<dbReference type="RefSeq" id="WP_349216052.1">
    <property type="nucleotide sequence ID" value="NZ_JBBMFA010000092.1"/>
</dbReference>
<keyword evidence="6" id="KW-0443">Lipid metabolism</keyword>
<dbReference type="SUPFAM" id="SSF48179">
    <property type="entry name" value="6-phosphogluconate dehydrogenase C-terminal domain-like"/>
    <property type="match status" value="1"/>
</dbReference>
<dbReference type="GO" id="GO:0047952">
    <property type="term" value="F:glycerol-3-phosphate dehydrogenase [NAD(P)+] activity"/>
    <property type="evidence" value="ECO:0007669"/>
    <property type="project" value="UniProtKB-EC"/>
</dbReference>
<evidence type="ECO:0000256" key="5">
    <source>
        <dbReference type="ARBA" id="ARBA00023027"/>
    </source>
</evidence>
<dbReference type="PANTHER" id="PTHR11728">
    <property type="entry name" value="GLYCEROL-3-PHOSPHATE DEHYDROGENASE"/>
    <property type="match status" value="1"/>
</dbReference>
<dbReference type="InterPro" id="IPR013328">
    <property type="entry name" value="6PGD_dom2"/>
</dbReference>
<comment type="catalytic activity">
    <reaction evidence="10">
        <text>sn-glycerol 3-phosphate + NADP(+) = dihydroxyacetone phosphate + NADPH + H(+)</text>
        <dbReference type="Rhea" id="RHEA:11096"/>
        <dbReference type="ChEBI" id="CHEBI:15378"/>
        <dbReference type="ChEBI" id="CHEBI:57597"/>
        <dbReference type="ChEBI" id="CHEBI:57642"/>
        <dbReference type="ChEBI" id="CHEBI:57783"/>
        <dbReference type="ChEBI" id="CHEBI:58349"/>
        <dbReference type="EC" id="1.1.1.94"/>
    </reaction>
</comment>
<dbReference type="InterPro" id="IPR006109">
    <property type="entry name" value="G3P_DH_NAD-dep_C"/>
</dbReference>
<proteinExistence type="inferred from homology"/>
<organism evidence="13 14">
    <name type="scientific">Ruthenibacterium intestinale</name>
    <dbReference type="NCBI Taxonomy" id="3133163"/>
    <lineage>
        <taxon>Bacteria</taxon>
        <taxon>Bacillati</taxon>
        <taxon>Bacillota</taxon>
        <taxon>Clostridia</taxon>
        <taxon>Eubacteriales</taxon>
        <taxon>Oscillospiraceae</taxon>
        <taxon>Ruthenibacterium</taxon>
    </lineage>
</organism>
<evidence type="ECO:0000256" key="10">
    <source>
        <dbReference type="RuleBase" id="RU000439"/>
    </source>
</evidence>
<dbReference type="NCBIfam" id="NF000940">
    <property type="entry name" value="PRK00094.1-2"/>
    <property type="match status" value="1"/>
</dbReference>
<dbReference type="PANTHER" id="PTHR11728:SF1">
    <property type="entry name" value="GLYCEROL-3-PHOSPHATE DEHYDROGENASE [NAD(+)] 2, CHLOROPLASTIC"/>
    <property type="match status" value="1"/>
</dbReference>
<dbReference type="InterPro" id="IPR011128">
    <property type="entry name" value="G3P_DH_NAD-dep_N"/>
</dbReference>
<evidence type="ECO:0000256" key="7">
    <source>
        <dbReference type="ARBA" id="ARBA00023209"/>
    </source>
</evidence>
<feature type="domain" description="Glycerol-3-phosphate dehydrogenase NAD-dependent C-terminal" evidence="12">
    <location>
        <begin position="174"/>
        <end position="306"/>
    </location>
</feature>
<name>A0ABV1GFB8_9FIRM</name>
<sequence length="320" mass="35403">MKITVLGCGRWGSFLAWYHGQNHEIRLWGRETSRGYQELKQTGKNQYVVLPDSVVMTSDLADAISFADVIVISIGAQHLRELAVQVNEYPVQNKTFILCMKGLESDTGKRLTEVFKEEVKQPVRVAVWVGPGHVQDFTNRIPNCMVVDSDDRETVSFIVDQLNSDLIRLYRGNDLIGTEVGAAAKNVIGIAAGMLDGKGLSSLKGALMARGAREVARLIRAMGGNELSAYGLCHLGDYEATLFSPHSHNRRFGENYIQGKEYGELAEGVPTVQALVRLGEEFQVDLPICKTVYDILYLNADGDKALKALFMRSVKGEFDT</sequence>
<dbReference type="SUPFAM" id="SSF51735">
    <property type="entry name" value="NAD(P)-binding Rossmann-fold domains"/>
    <property type="match status" value="1"/>
</dbReference>
<dbReference type="InterPro" id="IPR036291">
    <property type="entry name" value="NAD(P)-bd_dom_sf"/>
</dbReference>
<protein>
    <recommendedName>
        <fullName evidence="10">Glycerol-3-phosphate dehydrogenase</fullName>
        <ecNumber evidence="10">1.1.1.94</ecNumber>
    </recommendedName>
</protein>
<dbReference type="PRINTS" id="PR00077">
    <property type="entry name" value="GPDHDRGNASE"/>
</dbReference>
<dbReference type="Pfam" id="PF07479">
    <property type="entry name" value="NAD_Gly3P_dh_C"/>
    <property type="match status" value="1"/>
</dbReference>
<reference evidence="13 14" key="1">
    <citation type="submission" date="2024-03" db="EMBL/GenBank/DDBJ databases">
        <title>Human intestinal bacterial collection.</title>
        <authorList>
            <person name="Pauvert C."/>
            <person name="Hitch T.C.A."/>
            <person name="Clavel T."/>
        </authorList>
    </citation>
    <scope>NUCLEOTIDE SEQUENCE [LARGE SCALE GENOMIC DNA]</scope>
    <source>
        <strain evidence="13 14">CLA-JM-H11</strain>
    </source>
</reference>
<keyword evidence="3" id="KW-0521">NADP</keyword>
<dbReference type="Gene3D" id="1.10.1040.10">
    <property type="entry name" value="N-(1-d-carboxylethyl)-l-norvaline Dehydrogenase, domain 2"/>
    <property type="match status" value="1"/>
</dbReference>
<dbReference type="PIRSF" id="PIRSF000114">
    <property type="entry name" value="Glycerol-3-P_dh"/>
    <property type="match status" value="1"/>
</dbReference>
<dbReference type="PROSITE" id="PS00957">
    <property type="entry name" value="NAD_G3PDH"/>
    <property type="match status" value="1"/>
</dbReference>
<dbReference type="EMBL" id="JBBMFA010000092">
    <property type="protein sequence ID" value="MEQ2520539.1"/>
    <property type="molecule type" value="Genomic_DNA"/>
</dbReference>
<comment type="similarity">
    <text evidence="1 9">Belongs to the NAD-dependent glycerol-3-phosphate dehydrogenase family.</text>
</comment>
<keyword evidence="7" id="KW-0594">Phospholipid biosynthesis</keyword>
<evidence type="ECO:0000256" key="8">
    <source>
        <dbReference type="ARBA" id="ARBA00023264"/>
    </source>
</evidence>